<feature type="transmembrane region" description="Helical" evidence="9">
    <location>
        <begin position="944"/>
        <end position="965"/>
    </location>
</feature>
<evidence type="ECO:0000256" key="2">
    <source>
        <dbReference type="ARBA" id="ARBA00022692"/>
    </source>
</evidence>
<gene>
    <name evidence="13" type="ORF">CAMP_LOCUS19284</name>
</gene>
<evidence type="ECO:0000259" key="12">
    <source>
        <dbReference type="PROSITE" id="PS50853"/>
    </source>
</evidence>
<dbReference type="Pfam" id="PF24665">
    <property type="entry name" value="DUF7652"/>
    <property type="match status" value="1"/>
</dbReference>
<feature type="domain" description="Ig-like" evidence="11">
    <location>
        <begin position="32"/>
        <end position="137"/>
    </location>
</feature>
<dbReference type="InterPro" id="IPR013162">
    <property type="entry name" value="CD80_C2-set"/>
</dbReference>
<dbReference type="SMART" id="SM00409">
    <property type="entry name" value="IG"/>
    <property type="match status" value="6"/>
</dbReference>
<keyword evidence="7" id="KW-0393">Immunoglobulin domain</keyword>
<dbReference type="InterPro" id="IPR003598">
    <property type="entry name" value="Ig_sub2"/>
</dbReference>
<feature type="signal peptide" evidence="10">
    <location>
        <begin position="1"/>
        <end position="20"/>
    </location>
</feature>
<evidence type="ECO:0000256" key="4">
    <source>
        <dbReference type="ARBA" id="ARBA00023136"/>
    </source>
</evidence>
<dbReference type="GO" id="GO:0005886">
    <property type="term" value="C:plasma membrane"/>
    <property type="evidence" value="ECO:0007669"/>
    <property type="project" value="TreeGrafter"/>
</dbReference>
<dbReference type="InterPro" id="IPR036116">
    <property type="entry name" value="FN3_sf"/>
</dbReference>
<dbReference type="PANTHER" id="PTHR11640:SF134">
    <property type="entry name" value="ECHINOID, ISOFORM A-RELATED"/>
    <property type="match status" value="1"/>
</dbReference>
<dbReference type="CDD" id="cd00063">
    <property type="entry name" value="FN3"/>
    <property type="match status" value="1"/>
</dbReference>
<reference evidence="13" key="1">
    <citation type="submission" date="2022-11" db="EMBL/GenBank/DDBJ databases">
        <authorList>
            <person name="Kikuchi T."/>
        </authorList>
    </citation>
    <scope>NUCLEOTIDE SEQUENCE</scope>
    <source>
        <strain evidence="13">PS1010</strain>
    </source>
</reference>
<dbReference type="Pfam" id="PF13927">
    <property type="entry name" value="Ig_3"/>
    <property type="match status" value="4"/>
</dbReference>
<evidence type="ECO:0000259" key="11">
    <source>
        <dbReference type="PROSITE" id="PS50835"/>
    </source>
</evidence>
<evidence type="ECO:0000256" key="5">
    <source>
        <dbReference type="ARBA" id="ARBA00023157"/>
    </source>
</evidence>
<dbReference type="GO" id="GO:0050839">
    <property type="term" value="F:cell adhesion molecule binding"/>
    <property type="evidence" value="ECO:0007669"/>
    <property type="project" value="TreeGrafter"/>
</dbReference>
<dbReference type="SMART" id="SM00408">
    <property type="entry name" value="IGc2"/>
    <property type="match status" value="5"/>
</dbReference>
<accession>A0A9P1J5F3</accession>
<evidence type="ECO:0000313" key="13">
    <source>
        <dbReference type="EMBL" id="CAI5456647.1"/>
    </source>
</evidence>
<dbReference type="CDD" id="cd00096">
    <property type="entry name" value="Ig"/>
    <property type="match status" value="2"/>
</dbReference>
<sequence length="1090" mass="119913">MARNAIFIFIFITIFAQLLADGSSSDVFAVEPQDEPYYVREGQTGPVLPCQLTATYSDRANYEVTWVRYSHGHIRTITKNDKLLDKKSQKYALISDPLTGNYSLKIEDVQKDIVEGSYHCTVIANDDSGLQFSSKVATVVVLVPPGDPIISETVDESIIEGDTVTVKCMSIGGSPEPTFTWTLPNGTFADAKIFNTLMKDGAAESAIHYRVSAADNGLSLTCAVHNKAMNPEDDSKSVISPRLNVLFKPRVHVSPAENVTHLSVEAGEMVNLTCQADANPPAHSYEWKHLSSGERYQAQVWPIRADKAMSGDFECRATNQLGDGSDVLKLNVQYAPQISVPISVSPNEKEKVEIECLVDANPPITEVKWIGPNGFKTDGSTLILKSITREQTGNYTCIATNFLNVYGYSGSQQRVGTGISFVDVKRKPGQAEIEAVKMEVNVGDIIELKCNSPDPGNPRAAYKWASPSSGGEYGSNEHDRETLLVRNAQLSDNGEYRCLPYNELGAGKEATIKITVVEPARISSPLTTERVFTAGESKKTLECEARGYPVPKIIWYKDGKPISSSERYEVTTTQGASRCAEDDFCTQNVASSLTMLSALKWSDKGNYTCIADNGEEDGTWTIIRVLHAPVILNQKFPTKSLAAADLGSQAKLSCVVSARPEPEFHWVFRDTDIQENEKYSLHMLPVRGKPDEYEQILQIENVQADDYADYICRASNGNGGDNIMIELRHTGLPDVPEDLQKVSATPHSLVLQWTPKFGGGYRQMFSIEYRRLNPFTGAIDDSLAEVVEIRNATKIEDSKDDGSIAVSINYNLTGLIPLSTYYIRIRSVNEKGASEYTPMIVASTNDVQQDVSMMSPAKLKWNSEKQIIDIEPKPPVDACTLLYVLIENVWRASDCYSSASPIPNIVSGNQYKARFCMAHSTFQCSPTSPVIGTGSSISWKATTIVPIMFIIFIILSICVFFIVCCRTRAPSKTTLKMTPVTLSALPTAETKNAIVHGSQADSGVFTLDSTRMKQQKTYSSNETAGGETWPADDSHYDISNDPYLTEPNGNQIFPPTPAISDQQQKTENSSPNVTGSDEEDGRRVMREIIV</sequence>
<keyword evidence="10" id="KW-0732">Signal</keyword>
<protein>
    <submittedName>
        <fullName evidence="13">Uncharacterized protein</fullName>
    </submittedName>
</protein>
<dbReference type="Proteomes" id="UP001152747">
    <property type="component" value="Unassembled WGS sequence"/>
</dbReference>
<keyword evidence="6" id="KW-0325">Glycoprotein</keyword>
<dbReference type="PANTHER" id="PTHR11640">
    <property type="entry name" value="NEPHRIN"/>
    <property type="match status" value="1"/>
</dbReference>
<comment type="subcellular location">
    <subcellularLocation>
        <location evidence="1">Membrane</location>
        <topology evidence="1">Single-pass type I membrane protein</topology>
    </subcellularLocation>
</comment>
<feature type="region of interest" description="Disordered" evidence="8">
    <location>
        <begin position="1015"/>
        <end position="1090"/>
    </location>
</feature>
<evidence type="ECO:0000256" key="1">
    <source>
        <dbReference type="ARBA" id="ARBA00004479"/>
    </source>
</evidence>
<dbReference type="PROSITE" id="PS50835">
    <property type="entry name" value="IG_LIKE"/>
    <property type="match status" value="6"/>
</dbReference>
<dbReference type="SUPFAM" id="SSF48726">
    <property type="entry name" value="Immunoglobulin"/>
    <property type="match status" value="7"/>
</dbReference>
<evidence type="ECO:0000256" key="6">
    <source>
        <dbReference type="ARBA" id="ARBA00023180"/>
    </source>
</evidence>
<evidence type="ECO:0000256" key="10">
    <source>
        <dbReference type="SAM" id="SignalP"/>
    </source>
</evidence>
<dbReference type="InterPro" id="IPR056069">
    <property type="entry name" value="DUF7652"/>
</dbReference>
<feature type="chain" id="PRO_5040417009" evidence="10">
    <location>
        <begin position="21"/>
        <end position="1090"/>
    </location>
</feature>
<evidence type="ECO:0000256" key="9">
    <source>
        <dbReference type="SAM" id="Phobius"/>
    </source>
</evidence>
<keyword evidence="2 9" id="KW-0812">Transmembrane</keyword>
<name>A0A9P1J5F3_9PELO</name>
<dbReference type="PROSITE" id="PS50853">
    <property type="entry name" value="FN3"/>
    <property type="match status" value="1"/>
</dbReference>
<dbReference type="InterPro" id="IPR036179">
    <property type="entry name" value="Ig-like_dom_sf"/>
</dbReference>
<keyword evidence="3 9" id="KW-1133">Transmembrane helix</keyword>
<dbReference type="InterPro" id="IPR013106">
    <property type="entry name" value="Ig_V-set"/>
</dbReference>
<dbReference type="OrthoDB" id="5857426at2759"/>
<feature type="compositionally biased region" description="Polar residues" evidence="8">
    <location>
        <begin position="1047"/>
        <end position="1075"/>
    </location>
</feature>
<dbReference type="InterPro" id="IPR013783">
    <property type="entry name" value="Ig-like_fold"/>
</dbReference>
<dbReference type="GO" id="GO:0005911">
    <property type="term" value="C:cell-cell junction"/>
    <property type="evidence" value="ECO:0007669"/>
    <property type="project" value="TreeGrafter"/>
</dbReference>
<feature type="domain" description="Ig-like" evidence="11">
    <location>
        <begin position="148"/>
        <end position="239"/>
    </location>
</feature>
<dbReference type="Pfam" id="PF08205">
    <property type="entry name" value="C2-set_2"/>
    <property type="match status" value="1"/>
</dbReference>
<organism evidence="13 14">
    <name type="scientific">Caenorhabditis angaria</name>
    <dbReference type="NCBI Taxonomy" id="860376"/>
    <lineage>
        <taxon>Eukaryota</taxon>
        <taxon>Metazoa</taxon>
        <taxon>Ecdysozoa</taxon>
        <taxon>Nematoda</taxon>
        <taxon>Chromadorea</taxon>
        <taxon>Rhabditida</taxon>
        <taxon>Rhabditina</taxon>
        <taxon>Rhabditomorpha</taxon>
        <taxon>Rhabditoidea</taxon>
        <taxon>Rhabditidae</taxon>
        <taxon>Peloderinae</taxon>
        <taxon>Caenorhabditis</taxon>
    </lineage>
</organism>
<feature type="compositionally biased region" description="Basic and acidic residues" evidence="8">
    <location>
        <begin position="1080"/>
        <end position="1090"/>
    </location>
</feature>
<dbReference type="SMART" id="SM00060">
    <property type="entry name" value="FN3"/>
    <property type="match status" value="1"/>
</dbReference>
<evidence type="ECO:0000256" key="3">
    <source>
        <dbReference type="ARBA" id="ARBA00022989"/>
    </source>
</evidence>
<comment type="caution">
    <text evidence="13">The sequence shown here is derived from an EMBL/GenBank/DDBJ whole genome shotgun (WGS) entry which is preliminary data.</text>
</comment>
<evidence type="ECO:0000256" key="8">
    <source>
        <dbReference type="SAM" id="MobiDB-lite"/>
    </source>
</evidence>
<dbReference type="Pfam" id="PF07686">
    <property type="entry name" value="V-set"/>
    <property type="match status" value="1"/>
</dbReference>
<proteinExistence type="predicted"/>
<dbReference type="EMBL" id="CANHGI010000006">
    <property type="protein sequence ID" value="CAI5456647.1"/>
    <property type="molecule type" value="Genomic_DNA"/>
</dbReference>
<dbReference type="InterPro" id="IPR003961">
    <property type="entry name" value="FN3_dom"/>
</dbReference>
<evidence type="ECO:0000313" key="14">
    <source>
        <dbReference type="Proteomes" id="UP001152747"/>
    </source>
</evidence>
<keyword evidence="14" id="KW-1185">Reference proteome</keyword>
<dbReference type="SUPFAM" id="SSF49265">
    <property type="entry name" value="Fibronectin type III"/>
    <property type="match status" value="1"/>
</dbReference>
<feature type="domain" description="Fibronectin type-III" evidence="12">
    <location>
        <begin position="735"/>
        <end position="847"/>
    </location>
</feature>
<dbReference type="InterPro" id="IPR007110">
    <property type="entry name" value="Ig-like_dom"/>
</dbReference>
<feature type="domain" description="Ig-like" evidence="11">
    <location>
        <begin position="519"/>
        <end position="621"/>
    </location>
</feature>
<keyword evidence="5" id="KW-1015">Disulfide bond</keyword>
<dbReference type="Pfam" id="PF00041">
    <property type="entry name" value="fn3"/>
    <property type="match status" value="1"/>
</dbReference>
<dbReference type="AlphaFoldDB" id="A0A9P1J5F3"/>
<dbReference type="InterPro" id="IPR003599">
    <property type="entry name" value="Ig_sub"/>
</dbReference>
<evidence type="ECO:0000256" key="7">
    <source>
        <dbReference type="ARBA" id="ARBA00023319"/>
    </source>
</evidence>
<feature type="domain" description="Ig-like" evidence="11">
    <location>
        <begin position="629"/>
        <end position="728"/>
    </location>
</feature>
<feature type="domain" description="Ig-like" evidence="11">
    <location>
        <begin position="249"/>
        <end position="416"/>
    </location>
</feature>
<keyword evidence="4 9" id="KW-0472">Membrane</keyword>
<feature type="domain" description="Ig-like" evidence="11">
    <location>
        <begin position="428"/>
        <end position="515"/>
    </location>
</feature>
<dbReference type="Gene3D" id="2.60.40.10">
    <property type="entry name" value="Immunoglobulins"/>
    <property type="match status" value="8"/>
</dbReference>
<dbReference type="InterPro" id="IPR051275">
    <property type="entry name" value="Cell_adhesion_signaling"/>
</dbReference>
<dbReference type="GO" id="GO:0098609">
    <property type="term" value="P:cell-cell adhesion"/>
    <property type="evidence" value="ECO:0007669"/>
    <property type="project" value="TreeGrafter"/>
</dbReference>